<keyword evidence="2" id="KW-1185">Reference proteome</keyword>
<organism evidence="1 2">
    <name type="scientific">Austropuccinia psidii MF-1</name>
    <dbReference type="NCBI Taxonomy" id="1389203"/>
    <lineage>
        <taxon>Eukaryota</taxon>
        <taxon>Fungi</taxon>
        <taxon>Dikarya</taxon>
        <taxon>Basidiomycota</taxon>
        <taxon>Pucciniomycotina</taxon>
        <taxon>Pucciniomycetes</taxon>
        <taxon>Pucciniales</taxon>
        <taxon>Sphaerophragmiaceae</taxon>
        <taxon>Austropuccinia</taxon>
    </lineage>
</organism>
<dbReference type="OrthoDB" id="7691805at2759"/>
<evidence type="ECO:0000313" key="1">
    <source>
        <dbReference type="EMBL" id="MBW0464817.1"/>
    </source>
</evidence>
<evidence type="ECO:0000313" key="2">
    <source>
        <dbReference type="Proteomes" id="UP000765509"/>
    </source>
</evidence>
<protein>
    <submittedName>
        <fullName evidence="1">Uncharacterized protein</fullName>
    </submittedName>
</protein>
<dbReference type="Proteomes" id="UP000765509">
    <property type="component" value="Unassembled WGS sequence"/>
</dbReference>
<proteinExistence type="predicted"/>
<sequence length="215" mass="24091">MLIGIEDGHKNLCLFETKSKNIYITHDCLFLDSGAFWPEYCSNCTSSSIVKKLNSIYLATVGSSKLSPPLAIAPDEVNVKSPHHFSDSEHFPTKQPLGVEQLPPEEVCLPNEAPNNIEGYVSGKSIITGKLQTQPSSRFIGSVRSGAPQSFKEAMVSPKANACMFEIKKEFSRLERHGFLEEVTKTNEIRLLRTTWLIRENTEAHRNLLEEKARL</sequence>
<gene>
    <name evidence="1" type="ORF">O181_004532</name>
</gene>
<dbReference type="EMBL" id="AVOT02000888">
    <property type="protein sequence ID" value="MBW0464817.1"/>
    <property type="molecule type" value="Genomic_DNA"/>
</dbReference>
<accession>A0A9Q3GFW0</accession>
<comment type="caution">
    <text evidence="1">The sequence shown here is derived from an EMBL/GenBank/DDBJ whole genome shotgun (WGS) entry which is preliminary data.</text>
</comment>
<dbReference type="AlphaFoldDB" id="A0A9Q3GFW0"/>
<reference evidence="1" key="1">
    <citation type="submission" date="2021-03" db="EMBL/GenBank/DDBJ databases">
        <title>Draft genome sequence of rust myrtle Austropuccinia psidii MF-1, a brazilian biotype.</title>
        <authorList>
            <person name="Quecine M.C."/>
            <person name="Pachon D.M.R."/>
            <person name="Bonatelli M.L."/>
            <person name="Correr F.H."/>
            <person name="Franceschini L.M."/>
            <person name="Leite T.F."/>
            <person name="Margarido G.R.A."/>
            <person name="Almeida C.A."/>
            <person name="Ferrarezi J.A."/>
            <person name="Labate C.A."/>
        </authorList>
    </citation>
    <scope>NUCLEOTIDE SEQUENCE</scope>
    <source>
        <strain evidence="1">MF-1</strain>
    </source>
</reference>
<name>A0A9Q3GFW0_9BASI</name>